<proteinExistence type="predicted"/>
<dbReference type="InterPro" id="IPR004859">
    <property type="entry name" value="Xrn1_N"/>
</dbReference>
<protein>
    <submittedName>
        <fullName evidence="2">5'-3' exoribonuclease 2</fullName>
    </submittedName>
</protein>
<reference evidence="2" key="3">
    <citation type="submission" date="2025-09" db="UniProtKB">
        <authorList>
            <consortium name="Ensembl"/>
        </authorList>
    </citation>
    <scope>IDENTIFICATION</scope>
</reference>
<dbReference type="Pfam" id="PF03159">
    <property type="entry name" value="XRN_N"/>
    <property type="match status" value="1"/>
</dbReference>
<gene>
    <name evidence="2" type="primary">XRN2</name>
</gene>
<dbReference type="Ensembl" id="ENSVURT00010008082.1">
    <property type="protein sequence ID" value="ENSVURP00010007150.1"/>
    <property type="gene ID" value="ENSVURG00010005531.1"/>
</dbReference>
<organism evidence="2 3">
    <name type="scientific">Vombatus ursinus</name>
    <name type="common">Common wombat</name>
    <dbReference type="NCBI Taxonomy" id="29139"/>
    <lineage>
        <taxon>Eukaryota</taxon>
        <taxon>Metazoa</taxon>
        <taxon>Chordata</taxon>
        <taxon>Craniata</taxon>
        <taxon>Vertebrata</taxon>
        <taxon>Euteleostomi</taxon>
        <taxon>Mammalia</taxon>
        <taxon>Metatheria</taxon>
        <taxon>Diprotodontia</taxon>
        <taxon>Vombatidae</taxon>
        <taxon>Vombatus</taxon>
    </lineage>
</organism>
<dbReference type="GO" id="GO:0003676">
    <property type="term" value="F:nucleic acid binding"/>
    <property type="evidence" value="ECO:0007669"/>
    <property type="project" value="InterPro"/>
</dbReference>
<sequence>MGVPAFFRWLSRKYPSIIVNCVEEKPKECNGVKIPVDTSKPNPNEVEYFIPLMDHTSHQEIFVLEQL</sequence>
<name>A0A4X2KDA0_VOMUR</name>
<reference evidence="3" key="1">
    <citation type="submission" date="2018-12" db="EMBL/GenBank/DDBJ databases">
        <authorList>
            <person name="Yazar S."/>
        </authorList>
    </citation>
    <scope>NUCLEOTIDE SEQUENCE [LARGE SCALE GENOMIC DNA]</scope>
</reference>
<dbReference type="Proteomes" id="UP000314987">
    <property type="component" value="Unassembled WGS sequence"/>
</dbReference>
<evidence type="ECO:0000313" key="2">
    <source>
        <dbReference type="Ensembl" id="ENSVURP00010007150.1"/>
    </source>
</evidence>
<keyword evidence="3" id="KW-1185">Reference proteome</keyword>
<dbReference type="GeneTree" id="ENSGT00670000098098"/>
<evidence type="ECO:0000313" key="3">
    <source>
        <dbReference type="Proteomes" id="UP000314987"/>
    </source>
</evidence>
<feature type="domain" description="Xrn1 N-terminal" evidence="1">
    <location>
        <begin position="1"/>
        <end position="26"/>
    </location>
</feature>
<dbReference type="AlphaFoldDB" id="A0A4X2KDA0"/>
<evidence type="ECO:0000259" key="1">
    <source>
        <dbReference type="Pfam" id="PF03159"/>
    </source>
</evidence>
<accession>A0A4X2KDA0</accession>
<dbReference type="Gene3D" id="3.40.50.12390">
    <property type="match status" value="1"/>
</dbReference>
<dbReference type="GO" id="GO:0004527">
    <property type="term" value="F:exonuclease activity"/>
    <property type="evidence" value="ECO:0007669"/>
    <property type="project" value="InterPro"/>
</dbReference>
<reference evidence="2" key="2">
    <citation type="submission" date="2025-08" db="UniProtKB">
        <authorList>
            <consortium name="Ensembl"/>
        </authorList>
    </citation>
    <scope>IDENTIFICATION</scope>
</reference>